<gene>
    <name evidence="1" type="ORF">UJA718_LOCUS45748</name>
</gene>
<organism evidence="1 2">
    <name type="scientific">Rotaria socialis</name>
    <dbReference type="NCBI Taxonomy" id="392032"/>
    <lineage>
        <taxon>Eukaryota</taxon>
        <taxon>Metazoa</taxon>
        <taxon>Spiralia</taxon>
        <taxon>Gnathifera</taxon>
        <taxon>Rotifera</taxon>
        <taxon>Eurotatoria</taxon>
        <taxon>Bdelloidea</taxon>
        <taxon>Philodinida</taxon>
        <taxon>Philodinidae</taxon>
        <taxon>Rotaria</taxon>
    </lineage>
</organism>
<keyword evidence="2" id="KW-1185">Reference proteome</keyword>
<protein>
    <submittedName>
        <fullName evidence="1">Uncharacterized protein</fullName>
    </submittedName>
</protein>
<proteinExistence type="predicted"/>
<reference evidence="1" key="1">
    <citation type="submission" date="2021-02" db="EMBL/GenBank/DDBJ databases">
        <authorList>
            <person name="Nowell W R."/>
        </authorList>
    </citation>
    <scope>NUCLEOTIDE SEQUENCE</scope>
</reference>
<evidence type="ECO:0000313" key="2">
    <source>
        <dbReference type="Proteomes" id="UP000663873"/>
    </source>
</evidence>
<dbReference type="AlphaFoldDB" id="A0A821VC10"/>
<evidence type="ECO:0000313" key="1">
    <source>
        <dbReference type="EMBL" id="CAF4905968.1"/>
    </source>
</evidence>
<dbReference type="EMBL" id="CAJOBP010078242">
    <property type="protein sequence ID" value="CAF4905968.1"/>
    <property type="molecule type" value="Genomic_DNA"/>
</dbReference>
<feature type="non-terminal residue" evidence="1">
    <location>
        <position position="64"/>
    </location>
</feature>
<accession>A0A821VC10</accession>
<comment type="caution">
    <text evidence="1">The sequence shown here is derived from an EMBL/GenBank/DDBJ whole genome shotgun (WGS) entry which is preliminary data.</text>
</comment>
<sequence>MNLTPKVTVIYAFSNDGQSTEPYLIFPNALRDITISNEQDSFNELGHLTPLIFLSWIEKCFVKK</sequence>
<dbReference type="Proteomes" id="UP000663873">
    <property type="component" value="Unassembled WGS sequence"/>
</dbReference>
<name>A0A821VC10_9BILA</name>